<keyword evidence="2" id="KW-1133">Transmembrane helix</keyword>
<organism evidence="3 4">
    <name type="scientific">Brachybacterium paraconglomeratum</name>
    <dbReference type="NCBI Taxonomy" id="173362"/>
    <lineage>
        <taxon>Bacteria</taxon>
        <taxon>Bacillati</taxon>
        <taxon>Actinomycetota</taxon>
        <taxon>Actinomycetes</taxon>
        <taxon>Micrococcales</taxon>
        <taxon>Dermabacteraceae</taxon>
        <taxon>Brachybacterium</taxon>
    </lineage>
</organism>
<keyword evidence="2" id="KW-0472">Membrane</keyword>
<evidence type="ECO:0000256" key="2">
    <source>
        <dbReference type="SAM" id="Phobius"/>
    </source>
</evidence>
<evidence type="ECO:0000313" key="4">
    <source>
        <dbReference type="Proteomes" id="UP000775129"/>
    </source>
</evidence>
<feature type="region of interest" description="Disordered" evidence="1">
    <location>
        <begin position="198"/>
        <end position="249"/>
    </location>
</feature>
<keyword evidence="2" id="KW-0812">Transmembrane</keyword>
<evidence type="ECO:0000313" key="3">
    <source>
        <dbReference type="EMBL" id="HJF48715.1"/>
    </source>
</evidence>
<name>A0A921KPP0_9MICO</name>
<protein>
    <submittedName>
        <fullName evidence="3">Uncharacterized protein</fullName>
    </submittedName>
</protein>
<comment type="caution">
    <text evidence="3">The sequence shown here is derived from an EMBL/GenBank/DDBJ whole genome shotgun (WGS) entry which is preliminary data.</text>
</comment>
<proteinExistence type="predicted"/>
<feature type="transmembrane region" description="Helical" evidence="2">
    <location>
        <begin position="25"/>
        <end position="44"/>
    </location>
</feature>
<accession>A0A921KPP0</accession>
<dbReference type="AlphaFoldDB" id="A0A921KPP0"/>
<feature type="transmembrane region" description="Helical" evidence="2">
    <location>
        <begin position="50"/>
        <end position="70"/>
    </location>
</feature>
<dbReference type="Proteomes" id="UP000775129">
    <property type="component" value="Unassembled WGS sequence"/>
</dbReference>
<reference evidence="3" key="1">
    <citation type="journal article" date="2021" name="PeerJ">
        <title>Extensive microbial diversity within the chicken gut microbiome revealed by metagenomics and culture.</title>
        <authorList>
            <person name="Gilroy R."/>
            <person name="Ravi A."/>
            <person name="Getino M."/>
            <person name="Pursley I."/>
            <person name="Horton D.L."/>
            <person name="Alikhan N.F."/>
            <person name="Baker D."/>
            <person name="Gharbi K."/>
            <person name="Hall N."/>
            <person name="Watson M."/>
            <person name="Adriaenssens E.M."/>
            <person name="Foster-Nyarko E."/>
            <person name="Jarju S."/>
            <person name="Secka A."/>
            <person name="Antonio M."/>
            <person name="Oren A."/>
            <person name="Chaudhuri R.R."/>
            <person name="La Ragione R."/>
            <person name="Hildebrand F."/>
            <person name="Pallen M.J."/>
        </authorList>
    </citation>
    <scope>NUCLEOTIDE SEQUENCE</scope>
    <source>
        <strain evidence="3">1647</strain>
    </source>
</reference>
<dbReference type="EMBL" id="DYWO01000086">
    <property type="protein sequence ID" value="HJF48715.1"/>
    <property type="molecule type" value="Genomic_DNA"/>
</dbReference>
<sequence length="249" mass="26776">MSPSLRGAEHLVGAPRARFAMHFPLLLWATLWLVPLLLAALVVATGSPGAAVIGLVLVWLLASLPLTWFLRRHRMILTDRAIVMGPFVPGVAPDVLFYADIDTSTIRTWSNLRAYLRASGTSAFTSGEMITPLSRLGVTFRAGRSGRLKDGRLVEDDLVASLGSGTIVMFALSGSAERFIGALTPLLVAAQVPGAADVPRTALPPGRLSGQKGSHRTEIPGWPAPRQGERFEDLPPEVQEGIRRRMSKG</sequence>
<gene>
    <name evidence="3" type="ORF">K8W24_02785</name>
</gene>
<reference evidence="3" key="2">
    <citation type="submission" date="2021-09" db="EMBL/GenBank/DDBJ databases">
        <authorList>
            <person name="Gilroy R."/>
        </authorList>
    </citation>
    <scope>NUCLEOTIDE SEQUENCE</scope>
    <source>
        <strain evidence="3">1647</strain>
    </source>
</reference>
<evidence type="ECO:0000256" key="1">
    <source>
        <dbReference type="SAM" id="MobiDB-lite"/>
    </source>
</evidence>